<feature type="region of interest" description="Disordered" evidence="2">
    <location>
        <begin position="352"/>
        <end position="383"/>
    </location>
</feature>
<proteinExistence type="predicted"/>
<evidence type="ECO:0000256" key="2">
    <source>
        <dbReference type="SAM" id="MobiDB-lite"/>
    </source>
</evidence>
<evidence type="ECO:0000256" key="1">
    <source>
        <dbReference type="SAM" id="Coils"/>
    </source>
</evidence>
<gene>
    <name evidence="4" type="ORF">GIB67_039010</name>
</gene>
<reference evidence="4 5" key="1">
    <citation type="journal article" date="2020" name="IScience">
        <title>Genome Sequencing of the Endangered Kingdonia uniflora (Circaeasteraceae, Ranunculales) Reveals Potential Mechanisms of Evolutionary Specialization.</title>
        <authorList>
            <person name="Sun Y."/>
            <person name="Deng T."/>
            <person name="Zhang A."/>
            <person name="Moore M.J."/>
            <person name="Landis J.B."/>
            <person name="Lin N."/>
            <person name="Zhang H."/>
            <person name="Zhang X."/>
            <person name="Huang J."/>
            <person name="Zhang X."/>
            <person name="Sun H."/>
            <person name="Wang H."/>
        </authorList>
    </citation>
    <scope>NUCLEOTIDE SEQUENCE [LARGE SCALE GENOMIC DNA]</scope>
    <source>
        <strain evidence="4">TB1705</strain>
        <tissue evidence="4">Leaf</tissue>
    </source>
</reference>
<name>A0A7J7LKR2_9MAGN</name>
<comment type="caution">
    <text evidence="4">The sequence shown here is derived from an EMBL/GenBank/DDBJ whole genome shotgun (WGS) entry which is preliminary data.</text>
</comment>
<feature type="domain" description="DUF4283" evidence="3">
    <location>
        <begin position="132"/>
        <end position="193"/>
    </location>
</feature>
<dbReference type="Pfam" id="PF14111">
    <property type="entry name" value="DUF4283"/>
    <property type="match status" value="1"/>
</dbReference>
<sequence length="438" mass="50014">MLVEGKPHILGAGTLANQLLAYKNIVMELLKEKAKLFQEKESLEAKLEKLKLEAGLANKVVIREVKKAWEMEKRKEVDGGETCQGPRRDTEEEVPEVAAPVLLEGNSPKDVLDNLIAGLPVKDASVKLVVARSEALRKWNLSGNCQFILLGKGYFTILLDNEADKIRIWGGRPWHIYSQLLRVNIWTPDFDINKQKNTHAMVWVKFPGLGSEYWEEDVLMSIARTVGNPVQVDNNTLCRNTRFYASVFVDVDFSKTISSKIMIEREGFEDVVKEIEQEKVIKKEADKELKKKRQNQKKPIVDITPLNNEQIPVHKTYKGVVEIWDSTIRLWDGSNNLKEVDKEASLVNKSWEDMAEGGSTRQNTEGVEVEDCSESESHSSDYSSYINKGYTEEIVYQTQDAEEWSNVMSRKNIILNKSKASSKLAKKQQTRRQTNRRL</sequence>
<dbReference type="PANTHER" id="PTHR31286">
    <property type="entry name" value="GLYCINE-RICH CELL WALL STRUCTURAL PROTEIN 1.8-LIKE"/>
    <property type="match status" value="1"/>
</dbReference>
<organism evidence="4 5">
    <name type="scientific">Kingdonia uniflora</name>
    <dbReference type="NCBI Taxonomy" id="39325"/>
    <lineage>
        <taxon>Eukaryota</taxon>
        <taxon>Viridiplantae</taxon>
        <taxon>Streptophyta</taxon>
        <taxon>Embryophyta</taxon>
        <taxon>Tracheophyta</taxon>
        <taxon>Spermatophyta</taxon>
        <taxon>Magnoliopsida</taxon>
        <taxon>Ranunculales</taxon>
        <taxon>Circaeasteraceae</taxon>
        <taxon>Kingdonia</taxon>
    </lineage>
</organism>
<evidence type="ECO:0000313" key="5">
    <source>
        <dbReference type="Proteomes" id="UP000541444"/>
    </source>
</evidence>
<dbReference type="Proteomes" id="UP000541444">
    <property type="component" value="Unassembled WGS sequence"/>
</dbReference>
<protein>
    <recommendedName>
        <fullName evidence="3">DUF4283 domain-containing protein</fullName>
    </recommendedName>
</protein>
<accession>A0A7J7LKR2</accession>
<dbReference type="EMBL" id="JACGCM010002208">
    <property type="protein sequence ID" value="KAF6143227.1"/>
    <property type="molecule type" value="Genomic_DNA"/>
</dbReference>
<feature type="coiled-coil region" evidence="1">
    <location>
        <begin position="26"/>
        <end position="60"/>
    </location>
</feature>
<keyword evidence="5" id="KW-1185">Reference proteome</keyword>
<dbReference type="AlphaFoldDB" id="A0A7J7LKR2"/>
<keyword evidence="1" id="KW-0175">Coiled coil</keyword>
<feature type="compositionally biased region" description="Basic residues" evidence="2">
    <location>
        <begin position="424"/>
        <end position="438"/>
    </location>
</feature>
<evidence type="ECO:0000259" key="3">
    <source>
        <dbReference type="Pfam" id="PF14111"/>
    </source>
</evidence>
<evidence type="ECO:0000313" key="4">
    <source>
        <dbReference type="EMBL" id="KAF6143227.1"/>
    </source>
</evidence>
<dbReference type="InterPro" id="IPR040256">
    <property type="entry name" value="At4g02000-like"/>
</dbReference>
<dbReference type="OrthoDB" id="994333at2759"/>
<dbReference type="InterPro" id="IPR025558">
    <property type="entry name" value="DUF4283"/>
</dbReference>
<feature type="region of interest" description="Disordered" evidence="2">
    <location>
        <begin position="418"/>
        <end position="438"/>
    </location>
</feature>
<dbReference type="PANTHER" id="PTHR31286:SF60">
    <property type="entry name" value="PROTEIN, PUTATIVE-RELATED"/>
    <property type="match status" value="1"/>
</dbReference>